<keyword evidence="2" id="KW-0472">Membrane</keyword>
<protein>
    <submittedName>
        <fullName evidence="3">Uncharacterized protein</fullName>
    </submittedName>
</protein>
<dbReference type="Pfam" id="PF00106">
    <property type="entry name" value="adh_short"/>
    <property type="match status" value="1"/>
</dbReference>
<dbReference type="InterPro" id="IPR002347">
    <property type="entry name" value="SDR_fam"/>
</dbReference>
<keyword evidence="2" id="KW-1133">Transmembrane helix</keyword>
<evidence type="ECO:0000256" key="2">
    <source>
        <dbReference type="SAM" id="Phobius"/>
    </source>
</evidence>
<reference evidence="3 4" key="1">
    <citation type="submission" date="2024-04" db="EMBL/GenBank/DDBJ databases">
        <authorList>
            <person name="Rising A."/>
            <person name="Reimegard J."/>
            <person name="Sonavane S."/>
            <person name="Akerstrom W."/>
            <person name="Nylinder S."/>
            <person name="Hedman E."/>
            <person name="Kallberg Y."/>
        </authorList>
    </citation>
    <scope>NUCLEOTIDE SEQUENCE [LARGE SCALE GENOMIC DNA]</scope>
</reference>
<evidence type="ECO:0000313" key="4">
    <source>
        <dbReference type="Proteomes" id="UP001497382"/>
    </source>
</evidence>
<dbReference type="GO" id="GO:0008202">
    <property type="term" value="P:steroid metabolic process"/>
    <property type="evidence" value="ECO:0007669"/>
    <property type="project" value="TreeGrafter"/>
</dbReference>
<evidence type="ECO:0000313" key="3">
    <source>
        <dbReference type="EMBL" id="CAL1278567.1"/>
    </source>
</evidence>
<evidence type="ECO:0000256" key="1">
    <source>
        <dbReference type="ARBA" id="ARBA00023002"/>
    </source>
</evidence>
<dbReference type="PANTHER" id="PTHR43313:SF36">
    <property type="entry name" value="D-BETA-HYDROXYBUTYRATE DEHYDROGENASE, MITOCHONDRIAL"/>
    <property type="match status" value="1"/>
</dbReference>
<organism evidence="3 4">
    <name type="scientific">Larinioides sclopetarius</name>
    <dbReference type="NCBI Taxonomy" id="280406"/>
    <lineage>
        <taxon>Eukaryota</taxon>
        <taxon>Metazoa</taxon>
        <taxon>Ecdysozoa</taxon>
        <taxon>Arthropoda</taxon>
        <taxon>Chelicerata</taxon>
        <taxon>Arachnida</taxon>
        <taxon>Araneae</taxon>
        <taxon>Araneomorphae</taxon>
        <taxon>Entelegynae</taxon>
        <taxon>Araneoidea</taxon>
        <taxon>Araneidae</taxon>
        <taxon>Larinioides</taxon>
    </lineage>
</organism>
<dbReference type="InterPro" id="IPR020904">
    <property type="entry name" value="Sc_DH/Rdtase_CS"/>
</dbReference>
<dbReference type="PANTHER" id="PTHR43313">
    <property type="entry name" value="SHORT-CHAIN DEHYDROGENASE/REDUCTASE FAMILY 9C"/>
    <property type="match status" value="1"/>
</dbReference>
<dbReference type="PROSITE" id="PS00061">
    <property type="entry name" value="ADH_SHORT"/>
    <property type="match status" value="1"/>
</dbReference>
<dbReference type="EMBL" id="CAXIEN010000113">
    <property type="protein sequence ID" value="CAL1278567.1"/>
    <property type="molecule type" value="Genomic_DNA"/>
</dbReference>
<proteinExistence type="predicted"/>
<keyword evidence="1" id="KW-0560">Oxidoreductase</keyword>
<accession>A0AAV2A4H1</accession>
<name>A0AAV2A4H1_9ARAC</name>
<dbReference type="Gene3D" id="3.40.50.720">
    <property type="entry name" value="NAD(P)-binding Rossmann-like Domain"/>
    <property type="match status" value="1"/>
</dbReference>
<sequence>MSNPVRPKTLLRAANDTLRVYAAAAVLSLLFIIFILPSWIRWLWFTVSGAVLLVSIVANFVEDWTPKSRVPVNSKAVVITGCDSGFGYKLAQKLDDLGLQVFAGCLNPDGEGAKNLKKSASPKLLVFPLDVTSEESVDKFHKQVVQKIKDNKLWAVVCNAGLNDGGEIFWTNTDIIQKVIDVNTFGVVRVTKAFLPQLCKSKGRVVTVASAASLYTYGGMVPYCMSKYATKSFCDGLRLEMYRFGVKVVTIEPWMFKTNITKEEPIVKYLTKTWEQAPAEVKEFYPEDYFQRLKKNTLRFLNYSISDKPQQVVDCMEEAVMALNPKYSYNPGTVYSRCSFWILRRLPKQLADFILHEEFSTKF</sequence>
<gene>
    <name evidence="3" type="ORF">LARSCL_LOCUS9858</name>
</gene>
<dbReference type="AlphaFoldDB" id="A0AAV2A4H1"/>
<keyword evidence="4" id="KW-1185">Reference proteome</keyword>
<dbReference type="InterPro" id="IPR036291">
    <property type="entry name" value="NAD(P)-bd_dom_sf"/>
</dbReference>
<dbReference type="GO" id="GO:0016491">
    <property type="term" value="F:oxidoreductase activity"/>
    <property type="evidence" value="ECO:0007669"/>
    <property type="project" value="UniProtKB-KW"/>
</dbReference>
<dbReference type="PRINTS" id="PR00081">
    <property type="entry name" value="GDHRDH"/>
</dbReference>
<dbReference type="Proteomes" id="UP001497382">
    <property type="component" value="Unassembled WGS sequence"/>
</dbReference>
<feature type="transmembrane region" description="Helical" evidence="2">
    <location>
        <begin position="20"/>
        <end position="36"/>
    </location>
</feature>
<keyword evidence="2" id="KW-0812">Transmembrane</keyword>
<comment type="caution">
    <text evidence="3">The sequence shown here is derived from an EMBL/GenBank/DDBJ whole genome shotgun (WGS) entry which is preliminary data.</text>
</comment>
<dbReference type="SUPFAM" id="SSF51735">
    <property type="entry name" value="NAD(P)-binding Rossmann-fold domains"/>
    <property type="match status" value="1"/>
</dbReference>